<dbReference type="OrthoDB" id="10067653at2759"/>
<dbReference type="AlphaFoldDB" id="A0A3P7IA93"/>
<dbReference type="EMBL" id="UYYB01014957">
    <property type="protein sequence ID" value="VDM70171.1"/>
    <property type="molecule type" value="Genomic_DNA"/>
</dbReference>
<keyword evidence="3" id="KW-1185">Reference proteome</keyword>
<feature type="compositionally biased region" description="Polar residues" evidence="1">
    <location>
        <begin position="1"/>
        <end position="18"/>
    </location>
</feature>
<protein>
    <submittedName>
        <fullName evidence="2">Uncharacterized protein</fullName>
    </submittedName>
</protein>
<reference evidence="2 3" key="1">
    <citation type="submission" date="2018-11" db="EMBL/GenBank/DDBJ databases">
        <authorList>
            <consortium name="Pathogen Informatics"/>
        </authorList>
    </citation>
    <scope>NUCLEOTIDE SEQUENCE [LARGE SCALE GENOMIC DNA]</scope>
</reference>
<feature type="region of interest" description="Disordered" evidence="1">
    <location>
        <begin position="1"/>
        <end position="31"/>
    </location>
</feature>
<organism evidence="2 3">
    <name type="scientific">Strongylus vulgaris</name>
    <name type="common">Blood worm</name>
    <dbReference type="NCBI Taxonomy" id="40348"/>
    <lineage>
        <taxon>Eukaryota</taxon>
        <taxon>Metazoa</taxon>
        <taxon>Ecdysozoa</taxon>
        <taxon>Nematoda</taxon>
        <taxon>Chromadorea</taxon>
        <taxon>Rhabditida</taxon>
        <taxon>Rhabditina</taxon>
        <taxon>Rhabditomorpha</taxon>
        <taxon>Strongyloidea</taxon>
        <taxon>Strongylidae</taxon>
        <taxon>Strongylus</taxon>
    </lineage>
</organism>
<proteinExistence type="predicted"/>
<gene>
    <name evidence="2" type="ORF">SVUK_LOCUS5169</name>
</gene>
<dbReference type="Proteomes" id="UP000270094">
    <property type="component" value="Unassembled WGS sequence"/>
</dbReference>
<evidence type="ECO:0000256" key="1">
    <source>
        <dbReference type="SAM" id="MobiDB-lite"/>
    </source>
</evidence>
<evidence type="ECO:0000313" key="3">
    <source>
        <dbReference type="Proteomes" id="UP000270094"/>
    </source>
</evidence>
<name>A0A3P7IA93_STRVU</name>
<accession>A0A3P7IA93</accession>
<feature type="compositionally biased region" description="Basic and acidic residues" evidence="1">
    <location>
        <begin position="19"/>
        <end position="31"/>
    </location>
</feature>
<evidence type="ECO:0000313" key="2">
    <source>
        <dbReference type="EMBL" id="VDM70171.1"/>
    </source>
</evidence>
<sequence>MFSLDSEASSSDTITSNGEGRRGKPPPDRHEIYHIKMPEGNTARTRQIMQNATMMRKHGLAVRGTTGVRQGGRSVSPIDKKSAAVMRMRQERVKAVTPFTEEPPGSDPIISRLGVRGLHSDLTARSTLNKVQKRRFVNYSVSIFLETYQVNVNLFLRIAYVSTKC</sequence>